<comment type="caution">
    <text evidence="2">The sequence shown here is derived from an EMBL/GenBank/DDBJ whole genome shotgun (WGS) entry which is preliminary data.</text>
</comment>
<protein>
    <submittedName>
        <fullName evidence="2">Uncharacterized protein</fullName>
    </submittedName>
</protein>
<dbReference type="Proteomes" id="UP000249169">
    <property type="component" value="Unassembled WGS sequence"/>
</dbReference>
<sequence length="255" mass="28643">METWRRFLNHLAPRQDARQPFYPERLEPVAPALLNTMDVLSAAYLGGRLLVAIALRGGTRQKPSSSERLVKRLRRALPEEVVHHLEAEAELILEWLHEAETRPDAPSPRHPEIDLMLAADVESRLELVRLALREGADLELERYDQEDRRWLRHRATPLELIDAQAGDLKSAVVLRDERGECVEVPIKAIRWLMPVSPRQASSPAPPPEPPPAEVLSFPFGGRRPRQAPELVEPAEASDSTPSSSPTDAPPKEPLD</sequence>
<reference evidence="2 3" key="1">
    <citation type="submission" date="2018-05" db="EMBL/GenBank/DDBJ databases">
        <title>Lujinxingia marina gen. nov. sp. nov., a new facultative anaerobic member of the class Deltaproteobacteria, and proposal of Lujinxingaceae fam. nov.</title>
        <authorList>
            <person name="Li C.-M."/>
        </authorList>
    </citation>
    <scope>NUCLEOTIDE SEQUENCE [LARGE SCALE GENOMIC DNA]</scope>
    <source>
        <strain evidence="2 3">B210</strain>
    </source>
</reference>
<evidence type="ECO:0000313" key="2">
    <source>
        <dbReference type="EMBL" id="RAL21150.1"/>
    </source>
</evidence>
<dbReference type="OrthoDB" id="5503177at2"/>
<feature type="region of interest" description="Disordered" evidence="1">
    <location>
        <begin position="197"/>
        <end position="255"/>
    </location>
</feature>
<evidence type="ECO:0000313" key="3">
    <source>
        <dbReference type="Proteomes" id="UP000249169"/>
    </source>
</evidence>
<proteinExistence type="predicted"/>
<name>A0A328C4X3_9DELT</name>
<feature type="compositionally biased region" description="Pro residues" evidence="1">
    <location>
        <begin position="203"/>
        <end position="212"/>
    </location>
</feature>
<gene>
    <name evidence="2" type="ORF">DL240_13535</name>
</gene>
<organism evidence="2 3">
    <name type="scientific">Lujinxingia litoralis</name>
    <dbReference type="NCBI Taxonomy" id="2211119"/>
    <lineage>
        <taxon>Bacteria</taxon>
        <taxon>Deltaproteobacteria</taxon>
        <taxon>Bradymonadales</taxon>
        <taxon>Lujinxingiaceae</taxon>
        <taxon>Lujinxingia</taxon>
    </lineage>
</organism>
<feature type="compositionally biased region" description="Low complexity" evidence="1">
    <location>
        <begin position="233"/>
        <end position="246"/>
    </location>
</feature>
<evidence type="ECO:0000256" key="1">
    <source>
        <dbReference type="SAM" id="MobiDB-lite"/>
    </source>
</evidence>
<accession>A0A328C4X3</accession>
<dbReference type="EMBL" id="QHKO01000006">
    <property type="protein sequence ID" value="RAL21150.1"/>
    <property type="molecule type" value="Genomic_DNA"/>
</dbReference>
<keyword evidence="3" id="KW-1185">Reference proteome</keyword>
<dbReference type="RefSeq" id="WP_111730438.1">
    <property type="nucleotide sequence ID" value="NZ_QHKO01000006.1"/>
</dbReference>
<dbReference type="AlphaFoldDB" id="A0A328C4X3"/>